<evidence type="ECO:0000313" key="1">
    <source>
        <dbReference type="EMBL" id="SHI80680.1"/>
    </source>
</evidence>
<dbReference type="Proteomes" id="UP000184342">
    <property type="component" value="Unassembled WGS sequence"/>
</dbReference>
<organism evidence="1 2">
    <name type="scientific">Parasporobacterium paucivorans DSM 15970</name>
    <dbReference type="NCBI Taxonomy" id="1122934"/>
    <lineage>
        <taxon>Bacteria</taxon>
        <taxon>Bacillati</taxon>
        <taxon>Bacillota</taxon>
        <taxon>Clostridia</taxon>
        <taxon>Lachnospirales</taxon>
        <taxon>Lachnospiraceae</taxon>
        <taxon>Parasporobacterium</taxon>
    </lineage>
</organism>
<dbReference type="AlphaFoldDB" id="A0A1M6E5P2"/>
<dbReference type="STRING" id="1122934.SAMN02745691_00863"/>
<protein>
    <submittedName>
        <fullName evidence="1">Uncharacterized protein</fullName>
    </submittedName>
</protein>
<keyword evidence="2" id="KW-1185">Reference proteome</keyword>
<reference evidence="1 2" key="1">
    <citation type="submission" date="2016-11" db="EMBL/GenBank/DDBJ databases">
        <authorList>
            <person name="Jaros S."/>
            <person name="Januszkiewicz K."/>
            <person name="Wedrychowicz H."/>
        </authorList>
    </citation>
    <scope>NUCLEOTIDE SEQUENCE [LARGE SCALE GENOMIC DNA]</scope>
    <source>
        <strain evidence="1 2">DSM 15970</strain>
    </source>
</reference>
<sequence>MITWISPMITIPLTKATVKSIAQNFAPNLILYLEYEFIIIFNDNTMYIKYTVNRDSYTIIKDL</sequence>
<dbReference type="EMBL" id="FQYT01000007">
    <property type="protein sequence ID" value="SHI80680.1"/>
    <property type="molecule type" value="Genomic_DNA"/>
</dbReference>
<accession>A0A1M6E5P2</accession>
<evidence type="ECO:0000313" key="2">
    <source>
        <dbReference type="Proteomes" id="UP000184342"/>
    </source>
</evidence>
<proteinExistence type="predicted"/>
<gene>
    <name evidence="1" type="ORF">SAMN02745691_00863</name>
</gene>
<name>A0A1M6E5P2_9FIRM</name>